<evidence type="ECO:0000256" key="1">
    <source>
        <dbReference type="SAM" id="MobiDB-lite"/>
    </source>
</evidence>
<dbReference type="VEuPathDB" id="FungiDB:ZTRI_7.586"/>
<evidence type="ECO:0000313" key="3">
    <source>
        <dbReference type="Proteomes" id="UP000008062"/>
    </source>
</evidence>
<feature type="region of interest" description="Disordered" evidence="1">
    <location>
        <begin position="104"/>
        <end position="136"/>
    </location>
</feature>
<dbReference type="GeneID" id="13397764"/>
<sequence>MTMKRFPYSRPRKRCYLLAYKLQPPQSAQTGSSDSAWIRRKSAPGGKARADWILTAKMDQTFSQSGTRALGLRQSVQQDACRKSSTSHRAHQRTPLYLHLSTARVSTTPSASASQASRANDGGHRKSQYRLGDRANISTTTAHRILRAASPCDHHCTTSFEHPGTTIPQPD</sequence>
<dbReference type="AlphaFoldDB" id="F9XGP1"/>
<dbReference type="InParanoid" id="F9XGP1"/>
<proteinExistence type="predicted"/>
<keyword evidence="3" id="KW-1185">Reference proteome</keyword>
<dbReference type="RefSeq" id="XP_003850819.1">
    <property type="nucleotide sequence ID" value="XM_003850771.1"/>
</dbReference>
<dbReference type="Proteomes" id="UP000008062">
    <property type="component" value="Chromosome 7"/>
</dbReference>
<dbReference type="EMBL" id="CM001202">
    <property type="protein sequence ID" value="EGP85795.1"/>
    <property type="molecule type" value="Genomic_DNA"/>
</dbReference>
<dbReference type="HOGENOM" id="CLU_1564140_0_0_1"/>
<protein>
    <submittedName>
        <fullName evidence="2">Uncharacterized protein</fullName>
    </submittedName>
</protein>
<organism evidence="2 3">
    <name type="scientific">Zymoseptoria tritici (strain CBS 115943 / IPO323)</name>
    <name type="common">Speckled leaf blotch fungus</name>
    <name type="synonym">Septoria tritici</name>
    <dbReference type="NCBI Taxonomy" id="336722"/>
    <lineage>
        <taxon>Eukaryota</taxon>
        <taxon>Fungi</taxon>
        <taxon>Dikarya</taxon>
        <taxon>Ascomycota</taxon>
        <taxon>Pezizomycotina</taxon>
        <taxon>Dothideomycetes</taxon>
        <taxon>Dothideomycetidae</taxon>
        <taxon>Mycosphaerellales</taxon>
        <taxon>Mycosphaerellaceae</taxon>
        <taxon>Zymoseptoria</taxon>
    </lineage>
</organism>
<feature type="compositionally biased region" description="Low complexity" evidence="1">
    <location>
        <begin position="110"/>
        <end position="119"/>
    </location>
</feature>
<evidence type="ECO:0000313" key="2">
    <source>
        <dbReference type="EMBL" id="EGP85795.1"/>
    </source>
</evidence>
<accession>F9XGP1</accession>
<name>F9XGP1_ZYMTI</name>
<dbReference type="KEGG" id="ztr:MYCGRDRAFT_94663"/>
<gene>
    <name evidence="2" type="ORF">MYCGRDRAFT_94663</name>
</gene>
<reference evidence="2 3" key="1">
    <citation type="journal article" date="2011" name="PLoS Genet.">
        <title>Finished genome of the fungal wheat pathogen Mycosphaerella graminicola reveals dispensome structure, chromosome plasticity, and stealth pathogenesis.</title>
        <authorList>
            <person name="Goodwin S.B."/>
            <person name="Ben M'barek S."/>
            <person name="Dhillon B."/>
            <person name="Wittenberg A.H.J."/>
            <person name="Crane C.F."/>
            <person name="Hane J.K."/>
            <person name="Foster A.J."/>
            <person name="Van der Lee T.A.J."/>
            <person name="Grimwood J."/>
            <person name="Aerts A."/>
            <person name="Antoniw J."/>
            <person name="Bailey A."/>
            <person name="Bluhm B."/>
            <person name="Bowler J."/>
            <person name="Bristow J."/>
            <person name="van der Burgt A."/>
            <person name="Canto-Canche B."/>
            <person name="Churchill A.C.L."/>
            <person name="Conde-Ferraez L."/>
            <person name="Cools H.J."/>
            <person name="Coutinho P.M."/>
            <person name="Csukai M."/>
            <person name="Dehal P."/>
            <person name="De Wit P."/>
            <person name="Donzelli B."/>
            <person name="van de Geest H.C."/>
            <person name="van Ham R.C.H.J."/>
            <person name="Hammond-Kosack K.E."/>
            <person name="Henrissat B."/>
            <person name="Kilian A."/>
            <person name="Kobayashi A.K."/>
            <person name="Koopmann E."/>
            <person name="Kourmpetis Y."/>
            <person name="Kuzniar A."/>
            <person name="Lindquist E."/>
            <person name="Lombard V."/>
            <person name="Maliepaard C."/>
            <person name="Martins N."/>
            <person name="Mehrabi R."/>
            <person name="Nap J.P.H."/>
            <person name="Ponomarenko A."/>
            <person name="Rudd J.J."/>
            <person name="Salamov A."/>
            <person name="Schmutz J."/>
            <person name="Schouten H.J."/>
            <person name="Shapiro H."/>
            <person name="Stergiopoulos I."/>
            <person name="Torriani S.F.F."/>
            <person name="Tu H."/>
            <person name="de Vries R.P."/>
            <person name="Waalwijk C."/>
            <person name="Ware S.B."/>
            <person name="Wiebenga A."/>
            <person name="Zwiers L.-H."/>
            <person name="Oliver R.P."/>
            <person name="Grigoriev I.V."/>
            <person name="Kema G.H.J."/>
        </authorList>
    </citation>
    <scope>NUCLEOTIDE SEQUENCE [LARGE SCALE GENOMIC DNA]</scope>
    <source>
        <strain evidence="3">CBS 115943 / IPO323</strain>
    </source>
</reference>